<evidence type="ECO:0000256" key="2">
    <source>
        <dbReference type="ARBA" id="ARBA00022571"/>
    </source>
</evidence>
<dbReference type="Pfam" id="PF01118">
    <property type="entry name" value="Semialdhyde_dh"/>
    <property type="match status" value="1"/>
</dbReference>
<reference evidence="8 9" key="1">
    <citation type="submission" date="2018-09" db="EMBL/GenBank/DDBJ databases">
        <title>Marinorhizobium profundi gen. nov., sp. nov., isolated from a deep-sea sediment sample from the New Britain Trench and proposal of Marinorhizobiaceae fam. nov. in the order Rhizobiales of the class Alphaproteobacteria.</title>
        <authorList>
            <person name="Cao J."/>
        </authorList>
    </citation>
    <scope>NUCLEOTIDE SEQUENCE [LARGE SCALE GENOMIC DNA]</scope>
    <source>
        <strain evidence="8 9">WS11</strain>
    </source>
</reference>
<dbReference type="InterPro" id="IPR058924">
    <property type="entry name" value="AGPR_dimerisation_dom"/>
</dbReference>
<dbReference type="GO" id="GO:0005737">
    <property type="term" value="C:cytoplasm"/>
    <property type="evidence" value="ECO:0007669"/>
    <property type="project" value="UniProtKB-SubCell"/>
</dbReference>
<evidence type="ECO:0000313" key="8">
    <source>
        <dbReference type="EMBL" id="AZN73842.1"/>
    </source>
</evidence>
<evidence type="ECO:0000256" key="1">
    <source>
        <dbReference type="ARBA" id="ARBA00022490"/>
    </source>
</evidence>
<name>A0A3Q8XRY1_9HYPH</name>
<dbReference type="KEGG" id="abaw:D5400_14875"/>
<evidence type="ECO:0000256" key="4">
    <source>
        <dbReference type="ARBA" id="ARBA00022857"/>
    </source>
</evidence>
<comment type="pathway">
    <text evidence="6">Amino-acid biosynthesis; L-arginine biosynthesis; N(2)-acetyl-L-ornithine from L-glutamate: step 3/4.</text>
</comment>
<evidence type="ECO:0000256" key="3">
    <source>
        <dbReference type="ARBA" id="ARBA00022605"/>
    </source>
</evidence>
<gene>
    <name evidence="6 8" type="primary">argC</name>
    <name evidence="8" type="ORF">D5400_14875</name>
</gene>
<dbReference type="SUPFAM" id="SSF55347">
    <property type="entry name" value="Glyceraldehyde-3-phosphate dehydrogenase-like, C-terminal domain"/>
    <property type="match status" value="1"/>
</dbReference>
<dbReference type="InterPro" id="IPR000534">
    <property type="entry name" value="Semialdehyde_DH_NAD-bd"/>
</dbReference>
<evidence type="ECO:0000313" key="9">
    <source>
        <dbReference type="Proteomes" id="UP000268192"/>
    </source>
</evidence>
<dbReference type="Pfam" id="PF22698">
    <property type="entry name" value="Semialdhyde_dhC_1"/>
    <property type="match status" value="1"/>
</dbReference>
<dbReference type="NCBIfam" id="TIGR01851">
    <property type="entry name" value="argC_other"/>
    <property type="match status" value="1"/>
</dbReference>
<dbReference type="OrthoDB" id="9801289at2"/>
<comment type="catalytic activity">
    <reaction evidence="6">
        <text>N-acetyl-L-glutamate 5-semialdehyde + phosphate + NADP(+) = N-acetyl-L-glutamyl 5-phosphate + NADPH + H(+)</text>
        <dbReference type="Rhea" id="RHEA:21588"/>
        <dbReference type="ChEBI" id="CHEBI:15378"/>
        <dbReference type="ChEBI" id="CHEBI:29123"/>
        <dbReference type="ChEBI" id="CHEBI:43474"/>
        <dbReference type="ChEBI" id="CHEBI:57783"/>
        <dbReference type="ChEBI" id="CHEBI:57936"/>
        <dbReference type="ChEBI" id="CHEBI:58349"/>
        <dbReference type="EC" id="1.2.1.38"/>
    </reaction>
</comment>
<evidence type="ECO:0000256" key="5">
    <source>
        <dbReference type="ARBA" id="ARBA00023002"/>
    </source>
</evidence>
<dbReference type="InterPro" id="IPR050085">
    <property type="entry name" value="AGPR"/>
</dbReference>
<dbReference type="Gene3D" id="3.40.50.720">
    <property type="entry name" value="NAD(P)-binding Rossmann-like Domain"/>
    <property type="match status" value="1"/>
</dbReference>
<dbReference type="PANTHER" id="PTHR32338:SF10">
    <property type="entry name" value="N-ACETYL-GAMMA-GLUTAMYL-PHOSPHATE REDUCTASE, CHLOROPLASTIC-RELATED"/>
    <property type="match status" value="1"/>
</dbReference>
<dbReference type="SUPFAM" id="SSF51735">
    <property type="entry name" value="NAD(P)-binding Rossmann-fold domains"/>
    <property type="match status" value="1"/>
</dbReference>
<dbReference type="HAMAP" id="MF_01110">
    <property type="entry name" value="ArgC_type2"/>
    <property type="match status" value="1"/>
</dbReference>
<keyword evidence="2 6" id="KW-0055">Arginine biosynthesis</keyword>
<evidence type="ECO:0000259" key="7">
    <source>
        <dbReference type="SMART" id="SM00859"/>
    </source>
</evidence>
<dbReference type="Proteomes" id="UP000268192">
    <property type="component" value="Chromosome"/>
</dbReference>
<evidence type="ECO:0000256" key="6">
    <source>
        <dbReference type="HAMAP-Rule" id="MF_01110"/>
    </source>
</evidence>
<dbReference type="GO" id="GO:0006526">
    <property type="term" value="P:L-arginine biosynthetic process"/>
    <property type="evidence" value="ECO:0007669"/>
    <property type="project" value="UniProtKB-UniRule"/>
</dbReference>
<protein>
    <recommendedName>
        <fullName evidence="6">N-acetyl-gamma-glutamyl-phosphate reductase</fullName>
        <shortName evidence="6">AGPR</shortName>
        <ecNumber evidence="6">1.2.1.38</ecNumber>
    </recommendedName>
    <alternativeName>
        <fullName evidence="6">N-acetyl-glutamate semialdehyde dehydrogenase</fullName>
        <shortName evidence="6">NAGSA dehydrogenase</shortName>
    </alternativeName>
</protein>
<dbReference type="UniPathway" id="UPA00068">
    <property type="reaction ID" value="UER00108"/>
</dbReference>
<feature type="domain" description="Semialdehyde dehydrogenase NAD-binding" evidence="7">
    <location>
        <begin position="3"/>
        <end position="105"/>
    </location>
</feature>
<dbReference type="AlphaFoldDB" id="A0A3Q8XRY1"/>
<keyword evidence="1 6" id="KW-0963">Cytoplasm</keyword>
<keyword evidence="3 6" id="KW-0028">Amino-acid biosynthesis</keyword>
<dbReference type="RefSeq" id="WP_126010706.1">
    <property type="nucleotide sequence ID" value="NZ_CP032509.1"/>
</dbReference>
<comment type="subcellular location">
    <subcellularLocation>
        <location evidence="6">Cytoplasm</location>
    </subcellularLocation>
</comment>
<organism evidence="8 9">
    <name type="scientific">Georhizobium profundi</name>
    <dbReference type="NCBI Taxonomy" id="2341112"/>
    <lineage>
        <taxon>Bacteria</taxon>
        <taxon>Pseudomonadati</taxon>
        <taxon>Pseudomonadota</taxon>
        <taxon>Alphaproteobacteria</taxon>
        <taxon>Hyphomicrobiales</taxon>
        <taxon>Rhizobiaceae</taxon>
        <taxon>Georhizobium</taxon>
    </lineage>
</organism>
<comment type="similarity">
    <text evidence="6">Belongs to the NAGSA dehydrogenase family. Type 2 subfamily.</text>
</comment>
<sequence length="313" mass="33745">MAKIFIDGEHGTTGLQIRSRLAERTDIEIISIPEEERRNTALREEFLREADIAILCLPDDGAKEAVSMLGVSSTTRIIDTSTAHRVDPDWVYGFAESDPERPEQIASARFVSNPGCYSTGAIGILKPLVDAALLPADYPVSINAVSGYTGGGKQLIAQMEDESRPDYLGAPHFLYGLTLAHKHVPEMKIRSGLQRTPLFSPSVGRFAQGMAVQVPLHLADLDGSPSLRSVHEALAEHYRGQNIVAVVDLDESMAIQRLDPTSLNGKDTMNIYVFGSEGGEHVNVVAVLDNLGKGASGAAVQNMDLMLGITPVD</sequence>
<dbReference type="SMART" id="SM00859">
    <property type="entry name" value="Semialdhyde_dh"/>
    <property type="match status" value="1"/>
</dbReference>
<dbReference type="Gene3D" id="3.30.360.10">
    <property type="entry name" value="Dihydrodipicolinate Reductase, domain 2"/>
    <property type="match status" value="1"/>
</dbReference>
<dbReference type="EC" id="1.2.1.38" evidence="6"/>
<keyword evidence="4 6" id="KW-0521">NADP</keyword>
<dbReference type="InterPro" id="IPR036291">
    <property type="entry name" value="NAD(P)-bd_dom_sf"/>
</dbReference>
<dbReference type="GO" id="GO:0003942">
    <property type="term" value="F:N-acetyl-gamma-glutamyl-phosphate reductase activity"/>
    <property type="evidence" value="ECO:0007669"/>
    <property type="project" value="UniProtKB-UniRule"/>
</dbReference>
<dbReference type="PANTHER" id="PTHR32338">
    <property type="entry name" value="N-ACETYL-GAMMA-GLUTAMYL-PHOSPHATE REDUCTASE, CHLOROPLASTIC-RELATED-RELATED"/>
    <property type="match status" value="1"/>
</dbReference>
<accession>A0A3Q8XRY1</accession>
<keyword evidence="9" id="KW-1185">Reference proteome</keyword>
<dbReference type="EMBL" id="CP032509">
    <property type="protein sequence ID" value="AZN73842.1"/>
    <property type="molecule type" value="Genomic_DNA"/>
</dbReference>
<dbReference type="CDD" id="cd23935">
    <property type="entry name" value="AGPR_2_C"/>
    <property type="match status" value="1"/>
</dbReference>
<comment type="function">
    <text evidence="6">Catalyzes the NADPH-dependent reduction of N-acetyl-5-glutamyl phosphate to yield N-acetyl-L-glutamate 5-semialdehyde.</text>
</comment>
<dbReference type="GO" id="GO:0051287">
    <property type="term" value="F:NAD binding"/>
    <property type="evidence" value="ECO:0007669"/>
    <property type="project" value="InterPro"/>
</dbReference>
<keyword evidence="5 6" id="KW-0560">Oxidoreductase</keyword>
<proteinExistence type="inferred from homology"/>
<feature type="active site" evidence="6">
    <location>
        <position position="116"/>
    </location>
</feature>
<dbReference type="InterPro" id="IPR010136">
    <property type="entry name" value="AGPR_type-2"/>
</dbReference>